<gene>
    <name evidence="2" type="primary">chrR</name>
    <name evidence="2" type="ORF">Mame_02938</name>
</gene>
<proteinExistence type="predicted"/>
<dbReference type="STRING" id="1122214.Mame_02938"/>
<dbReference type="KEGG" id="mmed:Mame_02938"/>
<dbReference type="OrthoDB" id="2988517at2"/>
<dbReference type="InterPro" id="IPR012807">
    <property type="entry name" value="Anti-sigma_ChrR"/>
</dbReference>
<accession>A0A1U9Z3N7</accession>
<dbReference type="AlphaFoldDB" id="A0A1U9Z3N7"/>
<dbReference type="Pfam" id="PF12973">
    <property type="entry name" value="Cupin_7"/>
    <property type="match status" value="1"/>
</dbReference>
<dbReference type="EMBL" id="CP020330">
    <property type="protein sequence ID" value="AQZ52260.1"/>
    <property type="molecule type" value="Genomic_DNA"/>
</dbReference>
<dbReference type="InterPro" id="IPR014710">
    <property type="entry name" value="RmlC-like_jellyroll"/>
</dbReference>
<evidence type="ECO:0000259" key="1">
    <source>
        <dbReference type="Pfam" id="PF12973"/>
    </source>
</evidence>
<feature type="domain" description="ChrR-like cupin" evidence="1">
    <location>
        <begin position="111"/>
        <end position="203"/>
    </location>
</feature>
<protein>
    <submittedName>
        <fullName evidence="2">Transcriptional activator ChrR</fullName>
    </submittedName>
</protein>
<dbReference type="NCBIfam" id="TIGR02451">
    <property type="entry name" value="anti_sig_ChrR"/>
    <property type="match status" value="1"/>
</dbReference>
<sequence length="224" mass="24384">MKTGTIHHHISDALLLEYASGNLEESWSLAVATHLALCPHCRARLRLMEAAGGALMEEAEPETAEISEDASWAALQARLQATDVEAKAKPAPAAPGAALIPEPLRSYVGATFDDVPWRRLGLYAHQALLETEDKGIQVRLLRVDAGKPLPEHSHGGRELTLVLHGSFTSEGQVFGPGDFEEEDEDTIHQPVVGPESECICLAVTDAPLRFQSRFMRVLQPLLDI</sequence>
<dbReference type="RefSeq" id="WP_018063251.1">
    <property type="nucleotide sequence ID" value="NZ_AQWH01000002.1"/>
</dbReference>
<dbReference type="Gene3D" id="1.10.10.1320">
    <property type="entry name" value="Anti-sigma factor, zinc-finger domain"/>
    <property type="match status" value="1"/>
</dbReference>
<name>A0A1U9Z3N7_9HYPH</name>
<dbReference type="eggNOG" id="COG3806">
    <property type="taxonomic scope" value="Bacteria"/>
</dbReference>
<evidence type="ECO:0000313" key="3">
    <source>
        <dbReference type="Proteomes" id="UP000191135"/>
    </source>
</evidence>
<dbReference type="Proteomes" id="UP000191135">
    <property type="component" value="Chromosome"/>
</dbReference>
<dbReference type="InterPro" id="IPR011051">
    <property type="entry name" value="RmlC_Cupin_sf"/>
</dbReference>
<organism evidence="2 3">
    <name type="scientific">Martelella mediterranea DSM 17316</name>
    <dbReference type="NCBI Taxonomy" id="1122214"/>
    <lineage>
        <taxon>Bacteria</taxon>
        <taxon>Pseudomonadati</taxon>
        <taxon>Pseudomonadota</taxon>
        <taxon>Alphaproteobacteria</taxon>
        <taxon>Hyphomicrobiales</taxon>
        <taxon>Aurantimonadaceae</taxon>
        <taxon>Martelella</taxon>
    </lineage>
</organism>
<evidence type="ECO:0000313" key="2">
    <source>
        <dbReference type="EMBL" id="AQZ52260.1"/>
    </source>
</evidence>
<dbReference type="SUPFAM" id="SSF51182">
    <property type="entry name" value="RmlC-like cupins"/>
    <property type="match status" value="1"/>
</dbReference>
<dbReference type="Gene3D" id="2.60.120.10">
    <property type="entry name" value="Jelly Rolls"/>
    <property type="match status" value="1"/>
</dbReference>
<dbReference type="InterPro" id="IPR041916">
    <property type="entry name" value="Anti_sigma_zinc_sf"/>
</dbReference>
<keyword evidence="3" id="KW-1185">Reference proteome</keyword>
<dbReference type="InterPro" id="IPR025979">
    <property type="entry name" value="ChrR-like_cupin_dom"/>
</dbReference>
<reference evidence="2 3" key="1">
    <citation type="submission" date="2017-03" db="EMBL/GenBank/DDBJ databases">
        <title>Foreign affairs: Plasmid Transfer between Roseobacters and Rhizobia.</title>
        <authorList>
            <person name="Bartling P."/>
            <person name="Bunk B."/>
            <person name="Overmann J."/>
            <person name="Brinkmann H."/>
            <person name="Petersen J."/>
        </authorList>
    </citation>
    <scope>NUCLEOTIDE SEQUENCE [LARGE SCALE GENOMIC DNA]</scope>
    <source>
        <strain evidence="2 3">MACL11</strain>
    </source>
</reference>
<dbReference type="CDD" id="cd20301">
    <property type="entry name" value="cupin_ChrR"/>
    <property type="match status" value="1"/>
</dbReference>